<feature type="domain" description="AMP-binding enzyme C-terminal" evidence="4">
    <location>
        <begin position="420"/>
        <end position="493"/>
    </location>
</feature>
<evidence type="ECO:0000259" key="3">
    <source>
        <dbReference type="Pfam" id="PF00501"/>
    </source>
</evidence>
<dbReference type="Pfam" id="PF00501">
    <property type="entry name" value="AMP-binding"/>
    <property type="match status" value="1"/>
</dbReference>
<dbReference type="Gene3D" id="3.40.50.12780">
    <property type="entry name" value="N-terminal domain of ligase-like"/>
    <property type="match status" value="1"/>
</dbReference>
<gene>
    <name evidence="5" type="ORF">OM076_13005</name>
</gene>
<dbReference type="InterPro" id="IPR042099">
    <property type="entry name" value="ANL_N_sf"/>
</dbReference>
<dbReference type="EMBL" id="JAPDOD010000009">
    <property type="protein sequence ID" value="MDA0161190.1"/>
    <property type="molecule type" value="Genomic_DNA"/>
</dbReference>
<dbReference type="InterPro" id="IPR025110">
    <property type="entry name" value="AMP-bd_C"/>
</dbReference>
<dbReference type="InterPro" id="IPR020845">
    <property type="entry name" value="AMP-binding_CS"/>
</dbReference>
<dbReference type="RefSeq" id="WP_270040381.1">
    <property type="nucleotide sequence ID" value="NZ_JAPDOD010000009.1"/>
</dbReference>
<keyword evidence="2" id="KW-0472">Membrane</keyword>
<keyword evidence="2" id="KW-1133">Transmembrane helix</keyword>
<dbReference type="AlphaFoldDB" id="A0A9X3RZQ8"/>
<dbReference type="PROSITE" id="PS00455">
    <property type="entry name" value="AMP_BINDING"/>
    <property type="match status" value="1"/>
</dbReference>
<sequence length="504" mass="53366">MTDTFARDHLPPADAWPDLLVLDGPSRVNAAVELLRHEGVAIAGGWSYEELGERASAVAAELRVEPGERVLLHSPNTAEAIAAWLGILLAGGIVVATMPLLRAGEIAKVIAKARPSVALAPRELAGEVVRAGELVGVAPAGGDVAAPLRVLALEDLPARGAFEPADTAADDVAIIAFTSGTTGAPKGCVHFHRDLLASCDTFAKRVLDPQPSDIFSGTPPLAFTFGLGGLVLFPLRFGASTAPVAKPGDMLHAIGERGITTLFTAPTAYRSMLAQEVPDCLRTCVSAGEPLPAAVAEAWYEKTGIRIVDGIGSTEMLHIFIGSPAAESRPGSCGRPVPGYEARIVDEDMRTLPPGAVGKLAVRGPTGCRYLDDPRQSAYVRDGWNLTGDAFSMDADGYFWFQARTDDMIISSGYNISGFEVEAALLEHPLVTECAVVATPDSERGHVVKAYVVVSEAVEAGVLQDHVKALIAPYKYPRRIEFVDALPRTPTGKVQRNVLRERSS</sequence>
<keyword evidence="1" id="KW-0436">Ligase</keyword>
<dbReference type="Pfam" id="PF13193">
    <property type="entry name" value="AMP-binding_C"/>
    <property type="match status" value="1"/>
</dbReference>
<proteinExistence type="predicted"/>
<keyword evidence="6" id="KW-1185">Reference proteome</keyword>
<feature type="domain" description="AMP-dependent synthetase/ligase" evidence="3">
    <location>
        <begin position="46"/>
        <end position="366"/>
    </location>
</feature>
<protein>
    <submittedName>
        <fullName evidence="5">AMP-binding protein</fullName>
    </submittedName>
</protein>
<organism evidence="5 6">
    <name type="scientific">Solirubrobacter ginsenosidimutans</name>
    <dbReference type="NCBI Taxonomy" id="490573"/>
    <lineage>
        <taxon>Bacteria</taxon>
        <taxon>Bacillati</taxon>
        <taxon>Actinomycetota</taxon>
        <taxon>Thermoleophilia</taxon>
        <taxon>Solirubrobacterales</taxon>
        <taxon>Solirubrobacteraceae</taxon>
        <taxon>Solirubrobacter</taxon>
    </lineage>
</organism>
<dbReference type="Proteomes" id="UP001149140">
    <property type="component" value="Unassembled WGS sequence"/>
</dbReference>
<evidence type="ECO:0000313" key="5">
    <source>
        <dbReference type="EMBL" id="MDA0161190.1"/>
    </source>
</evidence>
<dbReference type="PANTHER" id="PTHR43352">
    <property type="entry name" value="ACETYL-COA SYNTHETASE"/>
    <property type="match status" value="1"/>
</dbReference>
<dbReference type="SUPFAM" id="SSF56801">
    <property type="entry name" value="Acetyl-CoA synthetase-like"/>
    <property type="match status" value="1"/>
</dbReference>
<accession>A0A9X3RZQ8</accession>
<evidence type="ECO:0000256" key="2">
    <source>
        <dbReference type="SAM" id="Phobius"/>
    </source>
</evidence>
<dbReference type="InterPro" id="IPR000873">
    <property type="entry name" value="AMP-dep_synth/lig_dom"/>
</dbReference>
<dbReference type="Gene3D" id="3.30.300.30">
    <property type="match status" value="1"/>
</dbReference>
<name>A0A9X3RZQ8_9ACTN</name>
<dbReference type="GO" id="GO:0044550">
    <property type="term" value="P:secondary metabolite biosynthetic process"/>
    <property type="evidence" value="ECO:0007669"/>
    <property type="project" value="TreeGrafter"/>
</dbReference>
<comment type="caution">
    <text evidence="5">The sequence shown here is derived from an EMBL/GenBank/DDBJ whole genome shotgun (WGS) entry which is preliminary data.</text>
</comment>
<feature type="transmembrane region" description="Helical" evidence="2">
    <location>
        <begin position="81"/>
        <end position="101"/>
    </location>
</feature>
<reference evidence="5" key="1">
    <citation type="submission" date="2022-10" db="EMBL/GenBank/DDBJ databases">
        <title>The WGS of Solirubrobacter ginsenosidimutans DSM 21036.</title>
        <authorList>
            <person name="Jiang Z."/>
        </authorList>
    </citation>
    <scope>NUCLEOTIDE SEQUENCE</scope>
    <source>
        <strain evidence="5">DSM 21036</strain>
    </source>
</reference>
<keyword evidence="2" id="KW-0812">Transmembrane</keyword>
<dbReference type="PANTHER" id="PTHR43352:SF1">
    <property type="entry name" value="ANTHRANILATE--COA LIGASE"/>
    <property type="match status" value="1"/>
</dbReference>
<dbReference type="GO" id="GO:0016878">
    <property type="term" value="F:acid-thiol ligase activity"/>
    <property type="evidence" value="ECO:0007669"/>
    <property type="project" value="TreeGrafter"/>
</dbReference>
<dbReference type="InterPro" id="IPR045851">
    <property type="entry name" value="AMP-bd_C_sf"/>
</dbReference>
<evidence type="ECO:0000313" key="6">
    <source>
        <dbReference type="Proteomes" id="UP001149140"/>
    </source>
</evidence>
<evidence type="ECO:0000259" key="4">
    <source>
        <dbReference type="Pfam" id="PF13193"/>
    </source>
</evidence>
<evidence type="ECO:0000256" key="1">
    <source>
        <dbReference type="ARBA" id="ARBA00022598"/>
    </source>
</evidence>